<reference evidence="5" key="1">
    <citation type="submission" date="2008-07" db="EMBL/GenBank/DDBJ databases">
        <title>Annotation of Ajellomyces capsulatus strain H88.</title>
        <authorList>
            <person name="Champion M."/>
            <person name="Cuomo C."/>
            <person name="Ma L.-J."/>
            <person name="Henn M.R."/>
            <person name="Sil A."/>
            <person name="Goldman B."/>
            <person name="Young S.K."/>
            <person name="Kodira C.D."/>
            <person name="Zeng Q."/>
            <person name="Koehrsen M."/>
            <person name="Alvarado L."/>
            <person name="Berlin A."/>
            <person name="Borenstein D."/>
            <person name="Chen Z."/>
            <person name="Engels R."/>
            <person name="Freedman E."/>
            <person name="Gellesch M."/>
            <person name="Goldberg J."/>
            <person name="Griggs A."/>
            <person name="Gujja S."/>
            <person name="Heiman D."/>
            <person name="Hepburn T."/>
            <person name="Howarth C."/>
            <person name="Jen D."/>
            <person name="Larson L."/>
            <person name="Lewis B."/>
            <person name="Mehta T."/>
            <person name="Park D."/>
            <person name="Pearson M."/>
            <person name="Roberts A."/>
            <person name="Saif S."/>
            <person name="Shea T."/>
            <person name="Shenoy N."/>
            <person name="Sisk P."/>
            <person name="Stolte C."/>
            <person name="Sykes S."/>
            <person name="Walk T."/>
            <person name="White J."/>
            <person name="Yandava C."/>
            <person name="Klein B."/>
            <person name="McEwen J.G."/>
            <person name="Puccia R."/>
            <person name="Goldman G.H."/>
            <person name="Felipe M.S."/>
            <person name="Nino-Vega G."/>
            <person name="San-Blas G."/>
            <person name="Taylor J."/>
            <person name="Mendoza L."/>
            <person name="Galagan J."/>
            <person name="Nusbaum C."/>
            <person name="Birren B."/>
        </authorList>
    </citation>
    <scope>NUCLEOTIDE SEQUENCE [LARGE SCALE GENOMIC DNA]</scope>
    <source>
        <strain evidence="5">H88</strain>
    </source>
</reference>
<dbReference type="STRING" id="544711.F0UHT3"/>
<dbReference type="OMA" id="YLWHIAN"/>
<comment type="subcellular location">
    <subcellularLocation>
        <location evidence="1">Nucleus</location>
    </subcellularLocation>
</comment>
<dbReference type="Pfam" id="PF04082">
    <property type="entry name" value="Fungal_trans"/>
    <property type="match status" value="1"/>
</dbReference>
<name>F0UHT3_AJEC8</name>
<dbReference type="GO" id="GO:0008270">
    <property type="term" value="F:zinc ion binding"/>
    <property type="evidence" value="ECO:0007669"/>
    <property type="project" value="InterPro"/>
</dbReference>
<accession>F0UHT3</accession>
<evidence type="ECO:0000313" key="5">
    <source>
        <dbReference type="Proteomes" id="UP000008142"/>
    </source>
</evidence>
<dbReference type="GO" id="GO:0005634">
    <property type="term" value="C:nucleus"/>
    <property type="evidence" value="ECO:0007669"/>
    <property type="project" value="UniProtKB-SubCell"/>
</dbReference>
<sequence>MPVWTKSNMDQARETGELVTAKGKSKYFTSTLWMSLSDELRNTKEVFDNQCSSDEEQPDTPEQGASLLPTLDEHLFILSSATSSQPLTAWHPQPVHIFKLWQIFLDSVNPLVKIFHAPTVQQEILDGTADLENVSKATEALMFAIYACSITSMTDHDCQSQLCETKSALLARYRFATKQALINVGFMRSSDITVVQAFVLYLISIRRACNHQILWIYSGILLRIAQRIGLHRDGSVFGISVFETEMHRRLWWQIISLDIYSSELSGPPIEHTGPNEMLFRLIQCQVGNFLREGQALFTPGSNWRDIGGIDMSIGDRSKRVDDLEALMEEKYFRFCDPSIPLHQTALSTCHSEGPKIQDDKIRDLLFATSVKVLEFDNLIRNTASTKQYLWHADISFQWHAVICMLTELRMRTVGPDIDAPWHQVGMLFTNRPQLLTKFKNALYVAIGNLVLKAWAAREKSLADNMPAGSMNDQETVESGRPEYIQILIAQRACSVRKKAAAETVATNGVEQQSSTNAMLLDVSSYGILGTNNNAQMTPIGIGPQESPIPSHQRCLFSPAPLGTFRIAGTHQNTNGRLAETKNMEDSHTDTYLDTYLDPSVLITQGNNGGVQNWLDDGPLD</sequence>
<dbReference type="InterPro" id="IPR050613">
    <property type="entry name" value="Sec_Metabolite_Reg"/>
</dbReference>
<dbReference type="VEuPathDB" id="FungiDB:I7I53_04954"/>
<keyword evidence="2" id="KW-0539">Nucleus</keyword>
<dbReference type="Proteomes" id="UP000008142">
    <property type="component" value="Unassembled WGS sequence"/>
</dbReference>
<feature type="domain" description="Xylanolytic transcriptional activator regulatory" evidence="3">
    <location>
        <begin position="102"/>
        <end position="268"/>
    </location>
</feature>
<organism evidence="5">
    <name type="scientific">Ajellomyces capsulatus (strain H88)</name>
    <name type="common">Darling's disease fungus</name>
    <name type="synonym">Histoplasma capsulatum</name>
    <dbReference type="NCBI Taxonomy" id="544711"/>
    <lineage>
        <taxon>Eukaryota</taxon>
        <taxon>Fungi</taxon>
        <taxon>Dikarya</taxon>
        <taxon>Ascomycota</taxon>
        <taxon>Pezizomycotina</taxon>
        <taxon>Eurotiomycetes</taxon>
        <taxon>Eurotiomycetidae</taxon>
        <taxon>Onygenales</taxon>
        <taxon>Ajellomycetaceae</taxon>
        <taxon>Histoplasma</taxon>
    </lineage>
</organism>
<dbReference type="CDD" id="cd12148">
    <property type="entry name" value="fungal_TF_MHR"/>
    <property type="match status" value="1"/>
</dbReference>
<evidence type="ECO:0000256" key="1">
    <source>
        <dbReference type="ARBA" id="ARBA00004123"/>
    </source>
</evidence>
<dbReference type="PANTHER" id="PTHR31001">
    <property type="entry name" value="UNCHARACTERIZED TRANSCRIPTIONAL REGULATORY PROTEIN"/>
    <property type="match status" value="1"/>
</dbReference>
<dbReference type="InterPro" id="IPR007219">
    <property type="entry name" value="XnlR_reg_dom"/>
</dbReference>
<evidence type="ECO:0000259" key="3">
    <source>
        <dbReference type="Pfam" id="PF04082"/>
    </source>
</evidence>
<dbReference type="PANTHER" id="PTHR31001:SF85">
    <property type="entry name" value="ZN(II)2CYS6 TRANSCRIPTION FACTOR (EUROFUNG)"/>
    <property type="match status" value="1"/>
</dbReference>
<proteinExistence type="predicted"/>
<dbReference type="GO" id="GO:0003677">
    <property type="term" value="F:DNA binding"/>
    <property type="evidence" value="ECO:0007669"/>
    <property type="project" value="InterPro"/>
</dbReference>
<gene>
    <name evidence="4" type="ORF">HCEG_05507</name>
</gene>
<dbReference type="EMBL" id="DS990639">
    <property type="protein sequence ID" value="EGC46292.1"/>
    <property type="molecule type" value="Genomic_DNA"/>
</dbReference>
<dbReference type="OrthoDB" id="2269373at2759"/>
<dbReference type="AlphaFoldDB" id="F0UHT3"/>
<evidence type="ECO:0000256" key="2">
    <source>
        <dbReference type="ARBA" id="ARBA00023242"/>
    </source>
</evidence>
<dbReference type="HOGENOM" id="CLU_004083_5_3_1"/>
<evidence type="ECO:0000313" key="4">
    <source>
        <dbReference type="EMBL" id="EGC46292.1"/>
    </source>
</evidence>
<dbReference type="GO" id="GO:0006351">
    <property type="term" value="P:DNA-templated transcription"/>
    <property type="evidence" value="ECO:0007669"/>
    <property type="project" value="InterPro"/>
</dbReference>
<protein>
    <submittedName>
        <fullName evidence="4">C6 zinc finger domain-containing protein</fullName>
    </submittedName>
</protein>